<dbReference type="EMBL" id="LT630450">
    <property type="protein sequence ID" value="SFV73156.1"/>
    <property type="molecule type" value="Genomic_DNA"/>
</dbReference>
<dbReference type="KEGG" id="dpg:DESPIGER_1306"/>
<evidence type="ECO:0000256" key="1">
    <source>
        <dbReference type="SAM" id="MobiDB-lite"/>
    </source>
</evidence>
<feature type="compositionally biased region" description="Low complexity" evidence="1">
    <location>
        <begin position="37"/>
        <end position="47"/>
    </location>
</feature>
<gene>
    <name evidence="2" type="ORF">DESPIGER_1306</name>
</gene>
<protein>
    <submittedName>
        <fullName evidence="2">Uncharacterized protein</fullName>
    </submittedName>
</protein>
<accession>A0A1K1LEJ0</accession>
<sequence length="109" mass="11584">MSRGRTCRETLPGSVAYHAEKQIPSCLRGGRPRCPAGRRPFFPGRWPGETEAGGTMPSPCFTPGDGHPGKSRAFPIRFHPPGKSALGEGWGALPPVSAAQRPLCHAGRV</sequence>
<feature type="region of interest" description="Disordered" evidence="1">
    <location>
        <begin position="37"/>
        <end position="80"/>
    </location>
</feature>
<evidence type="ECO:0000313" key="2">
    <source>
        <dbReference type="EMBL" id="SFV73156.1"/>
    </source>
</evidence>
<dbReference type="Proteomes" id="UP000186323">
    <property type="component" value="Chromosome I"/>
</dbReference>
<organism evidence="2 3">
    <name type="scientific">Desulfovibrio piger</name>
    <dbReference type="NCBI Taxonomy" id="901"/>
    <lineage>
        <taxon>Bacteria</taxon>
        <taxon>Pseudomonadati</taxon>
        <taxon>Thermodesulfobacteriota</taxon>
        <taxon>Desulfovibrionia</taxon>
        <taxon>Desulfovibrionales</taxon>
        <taxon>Desulfovibrionaceae</taxon>
        <taxon>Desulfovibrio</taxon>
    </lineage>
</organism>
<name>A0A1K1LEJ0_9BACT</name>
<reference evidence="3" key="1">
    <citation type="submission" date="2016-10" db="EMBL/GenBank/DDBJ databases">
        <authorList>
            <person name="Wegmann U."/>
        </authorList>
    </citation>
    <scope>NUCLEOTIDE SEQUENCE [LARGE SCALE GENOMIC DNA]</scope>
</reference>
<keyword evidence="3" id="KW-1185">Reference proteome</keyword>
<evidence type="ECO:0000313" key="3">
    <source>
        <dbReference type="Proteomes" id="UP000186323"/>
    </source>
</evidence>
<proteinExistence type="predicted"/>
<dbReference type="AlphaFoldDB" id="A0A1K1LEJ0"/>